<name>A0A7C9RRJ6_9PSEU</name>
<sequence>MSGTKVDLDTLRAAIKEYESIYLDLEKAHTTGDALVKVEAAGEDRPSVVYNNWALTAGAAHQKSNDELRKVLRTRILNLKATLAQYETTEQGNKDTFKP</sequence>
<accession>A0A7C9RRJ6</accession>
<evidence type="ECO:0000313" key="3">
    <source>
        <dbReference type="Proteomes" id="UP000481360"/>
    </source>
</evidence>
<dbReference type="Proteomes" id="UP000481360">
    <property type="component" value="Unassembled WGS sequence"/>
</dbReference>
<dbReference type="EMBL" id="JAAMPJ010000005">
    <property type="protein sequence ID" value="NGY61064.1"/>
    <property type="molecule type" value="Genomic_DNA"/>
</dbReference>
<comment type="caution">
    <text evidence="2">The sequence shown here is derived from an EMBL/GenBank/DDBJ whole genome shotgun (WGS) entry which is preliminary data.</text>
</comment>
<feature type="domain" description="PE" evidence="1">
    <location>
        <begin position="7"/>
        <end position="93"/>
    </location>
</feature>
<dbReference type="AlphaFoldDB" id="A0A7C9RRJ6"/>
<gene>
    <name evidence="2" type="ORF">G7043_19210</name>
</gene>
<evidence type="ECO:0000259" key="1">
    <source>
        <dbReference type="Pfam" id="PF00934"/>
    </source>
</evidence>
<organism evidence="2 3">
    <name type="scientific">Lentzea alba</name>
    <dbReference type="NCBI Taxonomy" id="2714351"/>
    <lineage>
        <taxon>Bacteria</taxon>
        <taxon>Bacillati</taxon>
        <taxon>Actinomycetota</taxon>
        <taxon>Actinomycetes</taxon>
        <taxon>Pseudonocardiales</taxon>
        <taxon>Pseudonocardiaceae</taxon>
        <taxon>Lentzea</taxon>
    </lineage>
</organism>
<reference evidence="2 3" key="1">
    <citation type="submission" date="2020-03" db="EMBL/GenBank/DDBJ databases">
        <title>Isolation and identification of active actinomycetes.</title>
        <authorList>
            <person name="Sun X."/>
        </authorList>
    </citation>
    <scope>NUCLEOTIDE SEQUENCE [LARGE SCALE GENOMIC DNA]</scope>
    <source>
        <strain evidence="2 3">NEAU-D13</strain>
    </source>
</reference>
<evidence type="ECO:0000313" key="2">
    <source>
        <dbReference type="EMBL" id="NGY61064.1"/>
    </source>
</evidence>
<protein>
    <submittedName>
        <fullName evidence="2">PE domain-containing protein</fullName>
    </submittedName>
</protein>
<dbReference type="InterPro" id="IPR000084">
    <property type="entry name" value="PE-PGRS_N"/>
</dbReference>
<proteinExistence type="predicted"/>
<keyword evidence="3" id="KW-1185">Reference proteome</keyword>
<dbReference type="RefSeq" id="WP_166047234.1">
    <property type="nucleotide sequence ID" value="NZ_JAAMPJ010000005.1"/>
</dbReference>
<dbReference type="Pfam" id="PF00934">
    <property type="entry name" value="PE"/>
    <property type="match status" value="1"/>
</dbReference>